<dbReference type="SUPFAM" id="SSF49417">
    <property type="entry name" value="p53-like transcription factors"/>
    <property type="match status" value="1"/>
</dbReference>
<dbReference type="Gene3D" id="1.25.40.20">
    <property type="entry name" value="Ankyrin repeat-containing domain"/>
    <property type="match status" value="1"/>
</dbReference>
<dbReference type="AlphaFoldDB" id="A0A665U0L7"/>
<dbReference type="GO" id="GO:0005737">
    <property type="term" value="C:cytoplasm"/>
    <property type="evidence" value="ECO:0007669"/>
    <property type="project" value="UniProtKB-SubCell"/>
</dbReference>
<dbReference type="GO" id="GO:0000978">
    <property type="term" value="F:RNA polymerase II cis-regulatory region sequence-specific DNA binding"/>
    <property type="evidence" value="ECO:0007669"/>
    <property type="project" value="TreeGrafter"/>
</dbReference>
<dbReference type="InterPro" id="IPR014756">
    <property type="entry name" value="Ig_E-set"/>
</dbReference>
<keyword evidence="10" id="KW-0539">Nucleus</keyword>
<keyword evidence="5" id="KW-0805">Transcription regulation</keyword>
<evidence type="ECO:0000256" key="6">
    <source>
        <dbReference type="ARBA" id="ARBA00023043"/>
    </source>
</evidence>
<protein>
    <submittedName>
        <fullName evidence="14">Nuclear factor of kappa light polypeptide gene enhancer in B-cells 2 (p49/p100)</fullName>
    </submittedName>
</protein>
<accession>A0A665U0L7</accession>
<dbReference type="InterPro" id="IPR002909">
    <property type="entry name" value="IPT_dom"/>
</dbReference>
<dbReference type="SUPFAM" id="SSF81296">
    <property type="entry name" value="E set domains"/>
    <property type="match status" value="1"/>
</dbReference>
<dbReference type="SMART" id="SM00248">
    <property type="entry name" value="ANK"/>
    <property type="match status" value="5"/>
</dbReference>
<evidence type="ECO:0000256" key="3">
    <source>
        <dbReference type="ARBA" id="ARBA00022490"/>
    </source>
</evidence>
<evidence type="ECO:0000256" key="7">
    <source>
        <dbReference type="ARBA" id="ARBA00023125"/>
    </source>
</evidence>
<evidence type="ECO:0000313" key="14">
    <source>
        <dbReference type="Ensembl" id="ENSENLP00000012998.1"/>
    </source>
</evidence>
<keyword evidence="3" id="KW-0963">Cytoplasm</keyword>
<dbReference type="PROSITE" id="PS50254">
    <property type="entry name" value="REL_2"/>
    <property type="match status" value="1"/>
</dbReference>
<evidence type="ECO:0000259" key="13">
    <source>
        <dbReference type="PROSITE" id="PS50254"/>
    </source>
</evidence>
<feature type="region of interest" description="Disordered" evidence="12">
    <location>
        <begin position="718"/>
        <end position="748"/>
    </location>
</feature>
<dbReference type="FunFam" id="2.60.40.340:FF:000004">
    <property type="entry name" value="Nuclear factor NF-kappa-B p105 subunit isoform 1"/>
    <property type="match status" value="1"/>
</dbReference>
<evidence type="ECO:0000256" key="12">
    <source>
        <dbReference type="SAM" id="MobiDB-lite"/>
    </source>
</evidence>
<dbReference type="InterPro" id="IPR008967">
    <property type="entry name" value="p53-like_TF_DNA-bd_sf"/>
</dbReference>
<feature type="repeat" description="ANK" evidence="11">
    <location>
        <begin position="454"/>
        <end position="486"/>
    </location>
</feature>
<dbReference type="Proteomes" id="UP000472264">
    <property type="component" value="Chromosome 15"/>
</dbReference>
<dbReference type="InterPro" id="IPR000488">
    <property type="entry name" value="Death_dom"/>
</dbReference>
<dbReference type="GO" id="GO:0000981">
    <property type="term" value="F:DNA-binding transcription factor activity, RNA polymerase II-specific"/>
    <property type="evidence" value="ECO:0007669"/>
    <property type="project" value="TreeGrafter"/>
</dbReference>
<dbReference type="GO" id="GO:0005634">
    <property type="term" value="C:nucleus"/>
    <property type="evidence" value="ECO:0007669"/>
    <property type="project" value="UniProtKB-SubCell"/>
</dbReference>
<dbReference type="PROSITE" id="PS01204">
    <property type="entry name" value="REL_1"/>
    <property type="match status" value="1"/>
</dbReference>
<feature type="region of interest" description="Disordered" evidence="12">
    <location>
        <begin position="319"/>
        <end position="351"/>
    </location>
</feature>
<dbReference type="InterPro" id="IPR032397">
    <property type="entry name" value="RHD_dimer"/>
</dbReference>
<dbReference type="Gene3D" id="1.10.533.10">
    <property type="entry name" value="Death Domain, Fas"/>
    <property type="match status" value="1"/>
</dbReference>
<reference evidence="14" key="3">
    <citation type="submission" date="2025-09" db="UniProtKB">
        <authorList>
            <consortium name="Ensembl"/>
        </authorList>
    </citation>
    <scope>IDENTIFICATION</scope>
</reference>
<evidence type="ECO:0000256" key="9">
    <source>
        <dbReference type="ARBA" id="ARBA00023163"/>
    </source>
</evidence>
<dbReference type="GO" id="GO:0007399">
    <property type="term" value="P:nervous system development"/>
    <property type="evidence" value="ECO:0007669"/>
    <property type="project" value="UniProtKB-ARBA"/>
</dbReference>
<dbReference type="FunFam" id="2.60.40.10:FF:000046">
    <property type="entry name" value="Nuclear factor NF-kappa-B p105 subunit"/>
    <property type="match status" value="1"/>
</dbReference>
<reference evidence="14" key="1">
    <citation type="submission" date="2021-04" db="EMBL/GenBank/DDBJ databases">
        <authorList>
            <consortium name="Wellcome Sanger Institute Data Sharing"/>
        </authorList>
    </citation>
    <scope>NUCLEOTIDE SEQUENCE [LARGE SCALE GENOMIC DNA]</scope>
</reference>
<dbReference type="Pfam" id="PF12796">
    <property type="entry name" value="Ank_2"/>
    <property type="match status" value="2"/>
</dbReference>
<dbReference type="InterPro" id="IPR002110">
    <property type="entry name" value="Ankyrin_rpt"/>
</dbReference>
<gene>
    <name evidence="14" type="primary">nfkb2</name>
</gene>
<dbReference type="GO" id="GO:0007165">
    <property type="term" value="P:signal transduction"/>
    <property type="evidence" value="ECO:0007669"/>
    <property type="project" value="InterPro"/>
</dbReference>
<dbReference type="PROSITE" id="PS50297">
    <property type="entry name" value="ANK_REP_REGION"/>
    <property type="match status" value="4"/>
</dbReference>
<keyword evidence="15" id="KW-1185">Reference proteome</keyword>
<dbReference type="InterPro" id="IPR000451">
    <property type="entry name" value="NFkB/Dor"/>
</dbReference>
<dbReference type="Gene3D" id="2.60.40.340">
    <property type="entry name" value="Rel homology domain (RHD), DNA-binding domain"/>
    <property type="match status" value="1"/>
</dbReference>
<proteinExistence type="predicted"/>
<dbReference type="InterPro" id="IPR011029">
    <property type="entry name" value="DEATH-like_dom_sf"/>
</dbReference>
<feature type="repeat" description="ANK" evidence="11">
    <location>
        <begin position="383"/>
        <end position="415"/>
    </location>
</feature>
<dbReference type="Pfam" id="PF00531">
    <property type="entry name" value="Death"/>
    <property type="match status" value="1"/>
</dbReference>
<dbReference type="InterPro" id="IPR033926">
    <property type="entry name" value="IPT_NFkappaB"/>
</dbReference>
<dbReference type="Ensembl" id="ENSENLT00000013518.1">
    <property type="protein sequence ID" value="ENSENLP00000012998.1"/>
    <property type="gene ID" value="ENSENLG00000005948.1"/>
</dbReference>
<feature type="repeat" description="ANK" evidence="11">
    <location>
        <begin position="416"/>
        <end position="437"/>
    </location>
</feature>
<dbReference type="InterPro" id="IPR036770">
    <property type="entry name" value="Ankyrin_rpt-contain_sf"/>
</dbReference>
<dbReference type="Gene3D" id="2.60.40.10">
    <property type="entry name" value="Immunoglobulins"/>
    <property type="match status" value="1"/>
</dbReference>
<feature type="compositionally biased region" description="Basic and acidic residues" evidence="12">
    <location>
        <begin position="572"/>
        <end position="581"/>
    </location>
</feature>
<organism evidence="14 15">
    <name type="scientific">Echeneis naucrates</name>
    <name type="common">Live sharksucker</name>
    <dbReference type="NCBI Taxonomy" id="173247"/>
    <lineage>
        <taxon>Eukaryota</taxon>
        <taxon>Metazoa</taxon>
        <taxon>Chordata</taxon>
        <taxon>Craniata</taxon>
        <taxon>Vertebrata</taxon>
        <taxon>Euteleostomi</taxon>
        <taxon>Actinopterygii</taxon>
        <taxon>Neopterygii</taxon>
        <taxon>Teleostei</taxon>
        <taxon>Neoteleostei</taxon>
        <taxon>Acanthomorphata</taxon>
        <taxon>Carangaria</taxon>
        <taxon>Carangiformes</taxon>
        <taxon>Echeneidae</taxon>
        <taxon>Echeneis</taxon>
    </lineage>
</organism>
<dbReference type="SUPFAM" id="SSF48403">
    <property type="entry name" value="Ankyrin repeat"/>
    <property type="match status" value="1"/>
</dbReference>
<dbReference type="InterPro" id="IPR013783">
    <property type="entry name" value="Ig-like_fold"/>
</dbReference>
<dbReference type="InterPro" id="IPR037059">
    <property type="entry name" value="RHD_DNA_bind_dom_sf"/>
</dbReference>
<dbReference type="PANTHER" id="PTHR24169">
    <property type="entry name" value="NUCLEAR FACTOR NF-KAPPA-B PROTEIN"/>
    <property type="match status" value="1"/>
</dbReference>
<dbReference type="InterPro" id="IPR030492">
    <property type="entry name" value="RHD_CS"/>
</dbReference>
<feature type="compositionally biased region" description="Acidic residues" evidence="12">
    <location>
        <begin position="738"/>
        <end position="748"/>
    </location>
</feature>
<name>A0A665U0L7_ECHNA</name>
<keyword evidence="7" id="KW-0238">DNA-binding</keyword>
<feature type="compositionally biased region" description="Basic residues" evidence="12">
    <location>
        <begin position="620"/>
        <end position="630"/>
    </location>
</feature>
<evidence type="ECO:0000256" key="2">
    <source>
        <dbReference type="ARBA" id="ARBA00004496"/>
    </source>
</evidence>
<evidence type="ECO:0000256" key="10">
    <source>
        <dbReference type="ARBA" id="ARBA00023242"/>
    </source>
</evidence>
<feature type="compositionally biased region" description="Acidic residues" evidence="12">
    <location>
        <begin position="553"/>
        <end position="571"/>
    </location>
</feature>
<dbReference type="PRINTS" id="PR00057">
    <property type="entry name" value="NFKBTNSCPFCT"/>
</dbReference>
<dbReference type="InterPro" id="IPR011539">
    <property type="entry name" value="RHD_DNA_bind_dom"/>
</dbReference>
<feature type="region of interest" description="Disordered" evidence="12">
    <location>
        <begin position="553"/>
        <end position="639"/>
    </location>
</feature>
<keyword evidence="6 11" id="KW-0040">ANK repeat</keyword>
<evidence type="ECO:0000256" key="8">
    <source>
        <dbReference type="ARBA" id="ARBA00023159"/>
    </source>
</evidence>
<evidence type="ECO:0000313" key="15">
    <source>
        <dbReference type="Proteomes" id="UP000472264"/>
    </source>
</evidence>
<sequence>MALFLVPPESQYESVYLCIYNTSMSRGFRFRYECEGPSHGGLPGASSEKNRRTYPTVKINNYMGHVRVEVQLVTHTDPPRVHAHSLVGRHCTDKGTCTIDVGPSDLTASFSNLGILHVTKKGVVDILYKRLIDERKRQKGPHKAEESACQKEAKELGKVMDLNIVRLKFTAFLQDSNGSFSRALKPVVSNPIYDSKSPNASNLKISRMDKTCGSVLGGDEIFLLCDKVQKDDIEIRFYEEDDEGGWEAFGDFSPTDVHKQYAIVFKTPPYHSTEIERPVTVFLQLRRKKAGDSSDPKQFTYIPQVQDKEEVLRKKQKPLPHYEPWRGGGGGGRSGGAAGFGGGGGGGGGGGSKDFYQTNVIQQLIQTLLSGQQQKMLNTANHLQQTPLHLAVITRQVKVVEVLLRAGANPSLVDKDGRSPLHLAALAGDITTLRPLLAHLGEHHANLVNTPDFHGLQPLHLAVRREGERCLRLLVEGGAKINAPEQKSGHTALHLAIRENLFKVACTLITELRADVNACTFGGNTPLHLAASLGSPTLCSMLIAAGADKNLENDEPLFFDPSSEEEKDEDEPIRKDVKEPEATASQPINPRKRPAGHTPLDLAKCQKVRNLLNSKQSPKTSRHCSKRIKQSKMESSGLDEDTLSRLVEVLSVGDVPWKKLAEKLGMMTLTHLYQDSPTPCHHLLQHYKLGGGPVEGLVEALQSLGLSEGVRLLRNTELRDDKHSTDATVDSGFGSQPMEEEEPPVVNQ</sequence>
<keyword evidence="4" id="KW-0677">Repeat</keyword>
<evidence type="ECO:0000256" key="1">
    <source>
        <dbReference type="ARBA" id="ARBA00004123"/>
    </source>
</evidence>
<keyword evidence="9" id="KW-0804">Transcription</keyword>
<evidence type="ECO:0000256" key="5">
    <source>
        <dbReference type="ARBA" id="ARBA00023015"/>
    </source>
</evidence>
<dbReference type="CDD" id="cd01177">
    <property type="entry name" value="IPT_NFkappaB"/>
    <property type="match status" value="1"/>
</dbReference>
<evidence type="ECO:0000256" key="11">
    <source>
        <dbReference type="PROSITE-ProRule" id="PRU00023"/>
    </source>
</evidence>
<keyword evidence="8" id="KW-0010">Activator</keyword>
<feature type="repeat" description="ANK" evidence="11">
    <location>
        <begin position="522"/>
        <end position="554"/>
    </location>
</feature>
<dbReference type="PANTHER" id="PTHR24169:SF21">
    <property type="entry name" value="NUCLEAR FACTOR NF-KAPPA-B P100 SUBUNIT"/>
    <property type="match status" value="1"/>
</dbReference>
<dbReference type="SMART" id="SM00429">
    <property type="entry name" value="IPT"/>
    <property type="match status" value="1"/>
</dbReference>
<feature type="compositionally biased region" description="Gly residues" evidence="12">
    <location>
        <begin position="326"/>
        <end position="351"/>
    </location>
</feature>
<dbReference type="Pfam" id="PF00554">
    <property type="entry name" value="RHD_DNA_bind"/>
    <property type="match status" value="1"/>
</dbReference>
<dbReference type="PROSITE" id="PS50088">
    <property type="entry name" value="ANK_REPEAT"/>
    <property type="match status" value="4"/>
</dbReference>
<evidence type="ECO:0000256" key="4">
    <source>
        <dbReference type="ARBA" id="ARBA00022737"/>
    </source>
</evidence>
<comment type="subcellular location">
    <subcellularLocation>
        <location evidence="2">Cytoplasm</location>
    </subcellularLocation>
    <subcellularLocation>
        <location evidence="1">Nucleus</location>
    </subcellularLocation>
</comment>
<feature type="domain" description="RHD" evidence="13">
    <location>
        <begin position="16"/>
        <end position="199"/>
    </location>
</feature>
<dbReference type="Pfam" id="PF16179">
    <property type="entry name" value="RHD_dimer"/>
    <property type="match status" value="1"/>
</dbReference>
<reference evidence="14" key="2">
    <citation type="submission" date="2025-08" db="UniProtKB">
        <authorList>
            <consortium name="Ensembl"/>
        </authorList>
    </citation>
    <scope>IDENTIFICATION</scope>
</reference>
<dbReference type="SUPFAM" id="SSF47986">
    <property type="entry name" value="DEATH domain"/>
    <property type="match status" value="1"/>
</dbReference>